<keyword evidence="1" id="KW-0812">Transmembrane</keyword>
<sequence length="273" mass="30844">MLFGIEYAISILFLVAAIVMPLSIGGYLVKIILFLIAMIFDVIAFTSRYYAYLFIPFIKGRGKRVVLSNEDAYYLSASADSILKKVGDKFIATVYILLPVYTSSTEMNDDQKLEFTQKVSRMVGITRDPARFTTEVLIMNKDDYLRELKDAISQADNEVAQLNLNKNPDKKRMEHYKGKSVMLRNLLNDMGKVTSYEEISYVTVSAYGYKEYEAVANAQQKARELISGISSVFGVPVSIITGNELLKFVEPEYLIPYVTVTTQMNSDLESKVI</sequence>
<dbReference type="AlphaFoldDB" id="A0A218NNK2"/>
<organism evidence="2 3">
    <name type="scientific">Candidatus Mancarchaeum acidiphilum</name>
    <dbReference type="NCBI Taxonomy" id="1920749"/>
    <lineage>
        <taxon>Archaea</taxon>
        <taxon>Candidatus Micrarchaeota</taxon>
        <taxon>Candidatus Mancarchaeum</taxon>
    </lineage>
</organism>
<dbReference type="Proteomes" id="UP000197679">
    <property type="component" value="Chromosome"/>
</dbReference>
<protein>
    <submittedName>
        <fullName evidence="2">Membrane protein</fullName>
    </submittedName>
</protein>
<dbReference type="EMBL" id="CP019964">
    <property type="protein sequence ID" value="ASI14034.1"/>
    <property type="molecule type" value="Genomic_DNA"/>
</dbReference>
<reference evidence="2 3" key="1">
    <citation type="journal article" date="2017" name="Nat. Commun.">
        <title>'ARMAN' archaea depend on association with euryarchaeal host in culture and in situ.</title>
        <authorList>
            <person name="Golyshina O."/>
            <person name="Toshchakov S."/>
            <person name="Makarova K."/>
            <person name="Gavrilov S."/>
            <person name="Korzhenkov A."/>
            <person name="La Cono V."/>
            <person name="Arcadi E."/>
            <person name="Nechitaylo T."/>
            <person name="Ferrer M."/>
            <person name="Kublanov I."/>
            <person name="Wolf Y."/>
            <person name="Yakimov M."/>
            <person name="Golyshin P."/>
            <person name="Slesarev A."/>
            <person name="Kozyavkin S."/>
        </authorList>
    </citation>
    <scope>NUCLEOTIDE SEQUENCE [LARGE SCALE GENOMIC DNA]</scope>
    <source>
        <strain evidence="2 3">Mia14</strain>
    </source>
</reference>
<evidence type="ECO:0000313" key="2">
    <source>
        <dbReference type="EMBL" id="ASI14034.1"/>
    </source>
</evidence>
<feature type="transmembrane region" description="Helical" evidence="1">
    <location>
        <begin position="7"/>
        <end position="25"/>
    </location>
</feature>
<keyword evidence="3" id="KW-1185">Reference proteome</keyword>
<accession>A0A218NNK2</accession>
<feature type="transmembrane region" description="Helical" evidence="1">
    <location>
        <begin position="31"/>
        <end position="55"/>
    </location>
</feature>
<proteinExistence type="predicted"/>
<keyword evidence="1" id="KW-0472">Membrane</keyword>
<evidence type="ECO:0000313" key="3">
    <source>
        <dbReference type="Proteomes" id="UP000197679"/>
    </source>
</evidence>
<keyword evidence="1" id="KW-1133">Transmembrane helix</keyword>
<dbReference type="KEGG" id="marh:Mia14_0736"/>
<evidence type="ECO:0000256" key="1">
    <source>
        <dbReference type="SAM" id="Phobius"/>
    </source>
</evidence>
<gene>
    <name evidence="2" type="ORF">Mia14_0736</name>
</gene>
<name>A0A218NNK2_9ARCH</name>